<dbReference type="InterPro" id="IPR007074">
    <property type="entry name" value="LicD/FKTN/FKRP_NTP_transf"/>
</dbReference>
<dbReference type="GO" id="GO:0009100">
    <property type="term" value="P:glycoprotein metabolic process"/>
    <property type="evidence" value="ECO:0007669"/>
    <property type="project" value="UniProtKB-ARBA"/>
</dbReference>
<organism evidence="2 3">
    <name type="scientific">Anaeroglobus geminatus F0357</name>
    <dbReference type="NCBI Taxonomy" id="861450"/>
    <lineage>
        <taxon>Bacteria</taxon>
        <taxon>Bacillati</taxon>
        <taxon>Bacillota</taxon>
        <taxon>Negativicutes</taxon>
        <taxon>Veillonellales</taxon>
        <taxon>Veillonellaceae</taxon>
        <taxon>Anaeroglobus</taxon>
    </lineage>
</organism>
<dbReference type="eggNOG" id="COG3475">
    <property type="taxonomic scope" value="Bacteria"/>
</dbReference>
<comment type="caution">
    <text evidence="2">The sequence shown here is derived from an EMBL/GenBank/DDBJ whole genome shotgun (WGS) entry which is preliminary data.</text>
</comment>
<dbReference type="Proteomes" id="UP000005481">
    <property type="component" value="Unassembled WGS sequence"/>
</dbReference>
<gene>
    <name evidence="2" type="ORF">HMPREF0080_01871</name>
</gene>
<evidence type="ECO:0000313" key="2">
    <source>
        <dbReference type="EMBL" id="EHM38417.1"/>
    </source>
</evidence>
<dbReference type="PANTHER" id="PTHR43404:SF2">
    <property type="entry name" value="LIPOPOLYSACCHARIDE CHOLINEPHOSPHOTRANSFERASE LICD"/>
    <property type="match status" value="1"/>
</dbReference>
<dbReference type="Pfam" id="PF04991">
    <property type="entry name" value="LicD"/>
    <property type="match status" value="1"/>
</dbReference>
<dbReference type="STRING" id="861450.HMPREF0080_01871"/>
<dbReference type="AlphaFoldDB" id="G9YJL8"/>
<reference evidence="2 3" key="1">
    <citation type="submission" date="2011-08" db="EMBL/GenBank/DDBJ databases">
        <authorList>
            <person name="Weinstock G."/>
            <person name="Sodergren E."/>
            <person name="Clifton S."/>
            <person name="Fulton L."/>
            <person name="Fulton B."/>
            <person name="Courtney L."/>
            <person name="Fronick C."/>
            <person name="Harrison M."/>
            <person name="Strong C."/>
            <person name="Farmer C."/>
            <person name="Delahaunty K."/>
            <person name="Markovic C."/>
            <person name="Hall O."/>
            <person name="Minx P."/>
            <person name="Tomlinson C."/>
            <person name="Mitreva M."/>
            <person name="Hou S."/>
            <person name="Chen J."/>
            <person name="Wollam A."/>
            <person name="Pepin K.H."/>
            <person name="Johnson M."/>
            <person name="Bhonagiri V."/>
            <person name="Zhang X."/>
            <person name="Suruliraj S."/>
            <person name="Warren W."/>
            <person name="Chinwalla A."/>
            <person name="Mardis E.R."/>
            <person name="Wilson R.K."/>
        </authorList>
    </citation>
    <scope>NUCLEOTIDE SEQUENCE [LARGE SCALE GENOMIC DNA]</scope>
    <source>
        <strain evidence="2 3">F0357</strain>
    </source>
</reference>
<protein>
    <submittedName>
        <fullName evidence="2">LICD family protein</fullName>
    </submittedName>
</protein>
<dbReference type="PATRIC" id="fig|861450.3.peg.1728"/>
<feature type="domain" description="LicD/FKTN/FKRP nucleotidyltransferase" evidence="1">
    <location>
        <begin position="39"/>
        <end position="275"/>
    </location>
</feature>
<dbReference type="PANTHER" id="PTHR43404">
    <property type="entry name" value="LIPOPOLYSACCHARIDE CHOLINEPHOSPHOTRANSFERASE LICD"/>
    <property type="match status" value="1"/>
</dbReference>
<evidence type="ECO:0000313" key="3">
    <source>
        <dbReference type="Proteomes" id="UP000005481"/>
    </source>
</evidence>
<proteinExistence type="predicted"/>
<evidence type="ECO:0000259" key="1">
    <source>
        <dbReference type="Pfam" id="PF04991"/>
    </source>
</evidence>
<dbReference type="HOGENOM" id="CLU_075543_1_0_9"/>
<accession>G9YJL8</accession>
<keyword evidence="3" id="KW-1185">Reference proteome</keyword>
<dbReference type="EMBL" id="AGCJ01000081">
    <property type="protein sequence ID" value="EHM38417.1"/>
    <property type="molecule type" value="Genomic_DNA"/>
</dbReference>
<sequence>MIFWNYIIIDRILDSMNALTKEELKIVEFNILKDVACFCRMHNIRYFLCGGTLLGAIRHNGFIPWDDDIDIMMPREDYQRFFKLYNRSNSRYRADSLDNNPDWHMAFGRVGDTETILFENTLKKKYSKYHAFIDVFPIDGIPDNMIMHKFLVLIQKTLGVIGNASAFIYLPSKHFSDSKEENISIKNKLRTIVKYILITLLAWVPTQKVFLLVNSISKKFNFNSCNNVGLTVYVWNWSFEYASRKSMLSGIKLKFEESEFWAPKGYDEYLTNTFGDYITPPPDKNQVSHHNFDVYWLTKSC</sequence>
<name>G9YJL8_9FIRM</name>
<dbReference type="InterPro" id="IPR052942">
    <property type="entry name" value="LPS_cholinephosphotransferase"/>
</dbReference>